<dbReference type="Proteomes" id="UP001500603">
    <property type="component" value="Unassembled WGS sequence"/>
</dbReference>
<reference evidence="2" key="1">
    <citation type="journal article" date="2019" name="Int. J. Syst. Evol. Microbiol.">
        <title>The Global Catalogue of Microorganisms (GCM) 10K type strain sequencing project: providing services to taxonomists for standard genome sequencing and annotation.</title>
        <authorList>
            <consortium name="The Broad Institute Genomics Platform"/>
            <consortium name="The Broad Institute Genome Sequencing Center for Infectious Disease"/>
            <person name="Wu L."/>
            <person name="Ma J."/>
        </authorList>
    </citation>
    <scope>NUCLEOTIDE SEQUENCE [LARGE SCALE GENOMIC DNA]</scope>
    <source>
        <strain evidence="2">JCM 18298</strain>
    </source>
</reference>
<dbReference type="InterPro" id="IPR025350">
    <property type="entry name" value="DUF4254"/>
</dbReference>
<dbReference type="RefSeq" id="WP_345494536.1">
    <property type="nucleotide sequence ID" value="NZ_BAABJM010000001.1"/>
</dbReference>
<dbReference type="EMBL" id="BAABJM010000001">
    <property type="protein sequence ID" value="GAA5048866.1"/>
    <property type="molecule type" value="Genomic_DNA"/>
</dbReference>
<proteinExistence type="predicted"/>
<dbReference type="Pfam" id="PF14063">
    <property type="entry name" value="DUF4254"/>
    <property type="match status" value="1"/>
</dbReference>
<sequence>MIPVFPPKNALLQACRGTITADHPLLHWAHQLTELHERKRAAPESTHPDVDRHRTTLITTIDHWITNNLPPTHGSAMIHTESAGTVIDRLANLTSHAYAALTSPHEQDLWKTWEHLAQLAIGYEDLATDVHTGRRRLPGAR</sequence>
<evidence type="ECO:0000313" key="2">
    <source>
        <dbReference type="Proteomes" id="UP001500603"/>
    </source>
</evidence>
<protein>
    <recommendedName>
        <fullName evidence="3">DUF4254 domain-containing protein</fullName>
    </recommendedName>
</protein>
<evidence type="ECO:0008006" key="3">
    <source>
        <dbReference type="Google" id="ProtNLM"/>
    </source>
</evidence>
<gene>
    <name evidence="1" type="ORF">GCM10023318_17200</name>
</gene>
<evidence type="ECO:0000313" key="1">
    <source>
        <dbReference type="EMBL" id="GAA5048866.1"/>
    </source>
</evidence>
<keyword evidence="2" id="KW-1185">Reference proteome</keyword>
<organism evidence="1 2">
    <name type="scientific">Nocardia callitridis</name>
    <dbReference type="NCBI Taxonomy" id="648753"/>
    <lineage>
        <taxon>Bacteria</taxon>
        <taxon>Bacillati</taxon>
        <taxon>Actinomycetota</taxon>
        <taxon>Actinomycetes</taxon>
        <taxon>Mycobacteriales</taxon>
        <taxon>Nocardiaceae</taxon>
        <taxon>Nocardia</taxon>
    </lineage>
</organism>
<name>A0ABP9K0W3_9NOCA</name>
<accession>A0ABP9K0W3</accession>
<comment type="caution">
    <text evidence="1">The sequence shown here is derived from an EMBL/GenBank/DDBJ whole genome shotgun (WGS) entry which is preliminary data.</text>
</comment>